<proteinExistence type="predicted"/>
<dbReference type="Gene3D" id="3.30.70.970">
    <property type="entry name" value="RraB-like"/>
    <property type="match status" value="1"/>
</dbReference>
<dbReference type="EMBL" id="ABFC01000964">
    <property type="protein sequence ID" value="EFA28063.1"/>
    <property type="molecule type" value="Genomic_DNA"/>
</dbReference>
<evidence type="ECO:0000259" key="1">
    <source>
        <dbReference type="Pfam" id="PF06877"/>
    </source>
</evidence>
<dbReference type="SUPFAM" id="SSF89946">
    <property type="entry name" value="Hypothetical protein VC0424"/>
    <property type="match status" value="1"/>
</dbReference>
<feature type="domain" description="Regulator of ribonuclease activity B" evidence="1">
    <location>
        <begin position="17"/>
        <end position="51"/>
    </location>
</feature>
<comment type="caution">
    <text evidence="2">The sequence shown here is derived from an EMBL/GenBank/DDBJ whole genome shotgun (WGS) entry which is preliminary data.</text>
</comment>
<protein>
    <recommendedName>
        <fullName evidence="1">Regulator of ribonuclease activity B domain-containing protein</fullName>
    </recommendedName>
</protein>
<reference evidence="2" key="1">
    <citation type="journal article" date="2010" name="Genomics">
        <title>Tracing phylogenomic events leading to diversity of Haemophilus influenzae and the emergence of Brazilian Purpuric Fever (BPF)-associated clones.</title>
        <authorList>
            <person name="Papazisi L."/>
            <person name="Ratnayake S."/>
            <person name="Remortel B.G."/>
            <person name="Bock G.R."/>
            <person name="Liang W."/>
            <person name="Saeed A.I."/>
            <person name="Liu J."/>
            <person name="Fleischmann R.D."/>
            <person name="Kilian M."/>
            <person name="Peterson S.N."/>
        </authorList>
    </citation>
    <scope>NUCLEOTIDE SEQUENCE [LARGE SCALE GENOMIC DNA]</scope>
    <source>
        <strain evidence="2">HK1212</strain>
    </source>
</reference>
<dbReference type="Pfam" id="PF06877">
    <property type="entry name" value="RraB"/>
    <property type="match status" value="1"/>
</dbReference>
<organism evidence="2">
    <name type="scientific">Haemophilus influenzae HK1212</name>
    <dbReference type="NCBI Taxonomy" id="456482"/>
    <lineage>
        <taxon>Bacteria</taxon>
        <taxon>Pseudomonadati</taxon>
        <taxon>Pseudomonadota</taxon>
        <taxon>Gammaproteobacteria</taxon>
        <taxon>Pasteurellales</taxon>
        <taxon>Pasteurellaceae</taxon>
        <taxon>Haemophilus</taxon>
    </lineage>
</organism>
<accession>A0A7G2JXI2</accession>
<dbReference type="InterPro" id="IPR009671">
    <property type="entry name" value="RraB_dom"/>
</dbReference>
<name>A0A7G2JXI2_HAEIF</name>
<dbReference type="InterPro" id="IPR036701">
    <property type="entry name" value="RraB-like_sf"/>
</dbReference>
<feature type="non-terminal residue" evidence="2">
    <location>
        <position position="52"/>
    </location>
</feature>
<dbReference type="AlphaFoldDB" id="A0A7G2JXI2"/>
<gene>
    <name evidence="2" type="ORF">HAINFHK1212_0318</name>
</gene>
<evidence type="ECO:0000313" key="2">
    <source>
        <dbReference type="EMBL" id="EFA28063.1"/>
    </source>
</evidence>
<sequence>MFLLKDFIMSKLAELQAETCGIINDLLNDGSDPDALYIIEHHIAHHDFDLLE</sequence>